<dbReference type="STRING" id="1818881.A3196_04410"/>
<keyword evidence="5" id="KW-1185">Reference proteome</keyword>
<evidence type="ECO:0008006" key="6">
    <source>
        <dbReference type="Google" id="ProtNLM"/>
    </source>
</evidence>
<dbReference type="GO" id="GO:0005737">
    <property type="term" value="C:cytoplasm"/>
    <property type="evidence" value="ECO:0007669"/>
    <property type="project" value="UniProtKB-SubCell"/>
</dbReference>
<comment type="similarity">
    <text evidence="2">Belongs to the DsrC/TusE family.</text>
</comment>
<dbReference type="OrthoDB" id="9786347at2"/>
<dbReference type="Pfam" id="PF04358">
    <property type="entry name" value="DsrC"/>
    <property type="match status" value="1"/>
</dbReference>
<dbReference type="SUPFAM" id="SSF69721">
    <property type="entry name" value="DsrC, the gamma subunit of dissimilatory sulfite reductase"/>
    <property type="match status" value="1"/>
</dbReference>
<keyword evidence="3" id="KW-0963">Cytoplasm</keyword>
<name>A0A1E2UMV8_9GAMM</name>
<dbReference type="PANTHER" id="PTHR37010">
    <property type="entry name" value="SULFURTRANSFERASE TUSE"/>
    <property type="match status" value="1"/>
</dbReference>
<dbReference type="InterPro" id="IPR007453">
    <property type="entry name" value="DsrC/TusE"/>
</dbReference>
<organism evidence="4 5">
    <name type="scientific">Candidatus Thiodiazotropha endoloripes</name>
    <dbReference type="NCBI Taxonomy" id="1818881"/>
    <lineage>
        <taxon>Bacteria</taxon>
        <taxon>Pseudomonadati</taxon>
        <taxon>Pseudomonadota</taxon>
        <taxon>Gammaproteobacteria</taxon>
        <taxon>Chromatiales</taxon>
        <taxon>Sedimenticolaceae</taxon>
        <taxon>Candidatus Thiodiazotropha</taxon>
    </lineage>
</organism>
<dbReference type="GO" id="GO:0097163">
    <property type="term" value="F:sulfur carrier activity"/>
    <property type="evidence" value="ECO:0007669"/>
    <property type="project" value="TreeGrafter"/>
</dbReference>
<dbReference type="RefSeq" id="WP_069003166.1">
    <property type="nucleotide sequence ID" value="NZ_LVJW01000006.1"/>
</dbReference>
<evidence type="ECO:0000313" key="4">
    <source>
        <dbReference type="EMBL" id="ODB96070.1"/>
    </source>
</evidence>
<dbReference type="InterPro" id="IPR025526">
    <property type="entry name" value="DsrC-like_dom_sf"/>
</dbReference>
<sequence>MPEMNPMAVENSNTPEGFEDWTEEQAIQLAAEENIELTDAHWEVIHFLRSHCEQNGATCSARLVLKAMTGQVKDRGGKKYLYSLFPRGPVVQACKIAGIPLPPYSLDLSFGSVH</sequence>
<comment type="subcellular location">
    <subcellularLocation>
        <location evidence="1">Cytoplasm</location>
    </subcellularLocation>
</comment>
<evidence type="ECO:0000313" key="5">
    <source>
        <dbReference type="Proteomes" id="UP000094849"/>
    </source>
</evidence>
<protein>
    <recommendedName>
        <fullName evidence="6">Sulfurtransferase</fullName>
    </recommendedName>
</protein>
<evidence type="ECO:0000256" key="3">
    <source>
        <dbReference type="ARBA" id="ARBA00022490"/>
    </source>
</evidence>
<dbReference type="PANTHER" id="PTHR37010:SF1">
    <property type="entry name" value="SULFURTRANSFERASE TUSE"/>
    <property type="match status" value="1"/>
</dbReference>
<evidence type="ECO:0000256" key="2">
    <source>
        <dbReference type="ARBA" id="ARBA00005718"/>
    </source>
</evidence>
<dbReference type="Proteomes" id="UP000094849">
    <property type="component" value="Unassembled WGS sequence"/>
</dbReference>
<reference evidence="4 5" key="1">
    <citation type="submission" date="2016-03" db="EMBL/GenBank/DDBJ databases">
        <title>Chemosynthetic sulphur-oxidizing symbionts of marine invertebrate animals are capable of nitrogen fixation.</title>
        <authorList>
            <person name="Petersen J.M."/>
            <person name="Kemper A."/>
            <person name="Gruber-Vodicka H."/>
            <person name="Cardini U."/>
            <person name="Geest Mvander."/>
            <person name="Kleiner M."/>
            <person name="Bulgheresi S."/>
            <person name="Fussmann M."/>
            <person name="Herbold C."/>
            <person name="Seah B.K.B."/>
            <person name="Antony C.Paul."/>
            <person name="Liu D."/>
            <person name="Belitz A."/>
            <person name="Weber M."/>
        </authorList>
    </citation>
    <scope>NUCLEOTIDE SEQUENCE [LARGE SCALE GENOMIC DNA]</scope>
    <source>
        <strain evidence="4">G_D</strain>
    </source>
</reference>
<gene>
    <name evidence="4" type="ORF">A3196_04410</name>
</gene>
<dbReference type="NCBIfam" id="TIGR03342">
    <property type="entry name" value="dsrC_tusE_dsvC"/>
    <property type="match status" value="1"/>
</dbReference>
<comment type="caution">
    <text evidence="4">The sequence shown here is derived from an EMBL/GenBank/DDBJ whole genome shotgun (WGS) entry which is preliminary data.</text>
</comment>
<dbReference type="Gene3D" id="1.10.10.370">
    <property type="entry name" value="DsrC-like protein, C-terminal domain"/>
    <property type="match status" value="1"/>
</dbReference>
<dbReference type="EMBL" id="LVJZ01000003">
    <property type="protein sequence ID" value="ODB96070.1"/>
    <property type="molecule type" value="Genomic_DNA"/>
</dbReference>
<dbReference type="InterPro" id="IPR042072">
    <property type="entry name" value="DsrC-like_C"/>
</dbReference>
<proteinExistence type="inferred from homology"/>
<accession>A0A1E2UMV8</accession>
<dbReference type="AlphaFoldDB" id="A0A1E2UMV8"/>
<evidence type="ECO:0000256" key="1">
    <source>
        <dbReference type="ARBA" id="ARBA00004496"/>
    </source>
</evidence>
<dbReference type="GO" id="GO:0002143">
    <property type="term" value="P:tRNA wobble position uridine thiolation"/>
    <property type="evidence" value="ECO:0007669"/>
    <property type="project" value="TreeGrafter"/>
</dbReference>